<keyword evidence="2" id="KW-0732">Signal</keyword>
<dbReference type="GO" id="GO:0008270">
    <property type="term" value="F:zinc ion binding"/>
    <property type="evidence" value="ECO:0007669"/>
    <property type="project" value="InterPro"/>
</dbReference>
<dbReference type="Pfam" id="PF01510">
    <property type="entry name" value="Amidase_2"/>
    <property type="match status" value="1"/>
</dbReference>
<dbReference type="SUPFAM" id="SSF55846">
    <property type="entry name" value="N-acetylmuramoyl-L-alanine amidase-like"/>
    <property type="match status" value="1"/>
</dbReference>
<comment type="similarity">
    <text evidence="1">Belongs to the N-acetylmuramoyl-L-alanine amidase 2 family.</text>
</comment>
<dbReference type="PANTHER" id="PTHR11022:SF41">
    <property type="entry name" value="PEPTIDOGLYCAN-RECOGNITION PROTEIN LC-RELATED"/>
    <property type="match status" value="1"/>
</dbReference>
<dbReference type="Gene3D" id="3.40.80.10">
    <property type="entry name" value="Peptidoglycan recognition protein-like"/>
    <property type="match status" value="1"/>
</dbReference>
<reference evidence="4" key="1">
    <citation type="journal article" date="2021" name="PeerJ">
        <title>Extensive microbial diversity within the chicken gut microbiome revealed by metagenomics and culture.</title>
        <authorList>
            <person name="Gilroy R."/>
            <person name="Ravi A."/>
            <person name="Getino M."/>
            <person name="Pursley I."/>
            <person name="Horton D.L."/>
            <person name="Alikhan N.F."/>
            <person name="Baker D."/>
            <person name="Gharbi K."/>
            <person name="Hall N."/>
            <person name="Watson M."/>
            <person name="Adriaenssens E.M."/>
            <person name="Foster-Nyarko E."/>
            <person name="Jarju S."/>
            <person name="Secka A."/>
            <person name="Antonio M."/>
            <person name="Oren A."/>
            <person name="Chaudhuri R.R."/>
            <person name="La Ragione R."/>
            <person name="Hildebrand F."/>
            <person name="Pallen M.J."/>
        </authorList>
    </citation>
    <scope>NUCLEOTIDE SEQUENCE</scope>
    <source>
        <strain evidence="4">4376</strain>
    </source>
</reference>
<dbReference type="GO" id="GO:0009253">
    <property type="term" value="P:peptidoglycan catabolic process"/>
    <property type="evidence" value="ECO:0007669"/>
    <property type="project" value="InterPro"/>
</dbReference>
<dbReference type="InterPro" id="IPR006311">
    <property type="entry name" value="TAT_signal"/>
</dbReference>
<dbReference type="PROSITE" id="PS51318">
    <property type="entry name" value="TAT"/>
    <property type="match status" value="1"/>
</dbReference>
<organism evidence="4 5">
    <name type="scientific">Candidatus Corynebacterium gallistercoris</name>
    <dbReference type="NCBI Taxonomy" id="2838530"/>
    <lineage>
        <taxon>Bacteria</taxon>
        <taxon>Bacillati</taxon>
        <taxon>Actinomycetota</taxon>
        <taxon>Actinomycetes</taxon>
        <taxon>Mycobacteriales</taxon>
        <taxon>Corynebacteriaceae</taxon>
        <taxon>Corynebacterium</taxon>
    </lineage>
</organism>
<dbReference type="InterPro" id="IPR019546">
    <property type="entry name" value="TAT_signal_bac_arc"/>
</dbReference>
<comment type="caution">
    <text evidence="4">The sequence shown here is derived from an EMBL/GenBank/DDBJ whole genome shotgun (WGS) entry which is preliminary data.</text>
</comment>
<feature type="domain" description="Peptidoglycan recognition protein family" evidence="3">
    <location>
        <begin position="217"/>
        <end position="377"/>
    </location>
</feature>
<dbReference type="GO" id="GO:0008745">
    <property type="term" value="F:N-acetylmuramoyl-L-alanine amidase activity"/>
    <property type="evidence" value="ECO:0007669"/>
    <property type="project" value="InterPro"/>
</dbReference>
<dbReference type="CDD" id="cd06583">
    <property type="entry name" value="PGRP"/>
    <property type="match status" value="1"/>
</dbReference>
<evidence type="ECO:0000256" key="2">
    <source>
        <dbReference type="SAM" id="SignalP"/>
    </source>
</evidence>
<dbReference type="AlphaFoldDB" id="A0A9D1RZ31"/>
<reference evidence="4" key="2">
    <citation type="submission" date="2021-04" db="EMBL/GenBank/DDBJ databases">
        <authorList>
            <person name="Gilroy R."/>
        </authorList>
    </citation>
    <scope>NUCLEOTIDE SEQUENCE</scope>
    <source>
        <strain evidence="4">4376</strain>
    </source>
</reference>
<evidence type="ECO:0000313" key="4">
    <source>
        <dbReference type="EMBL" id="HIW96784.1"/>
    </source>
</evidence>
<evidence type="ECO:0000259" key="3">
    <source>
        <dbReference type="SMART" id="SM00701"/>
    </source>
</evidence>
<feature type="chain" id="PRO_5038339345" evidence="2">
    <location>
        <begin position="18"/>
        <end position="415"/>
    </location>
</feature>
<gene>
    <name evidence="4" type="ORF">H9867_09970</name>
</gene>
<proteinExistence type="inferred from homology"/>
<accession>A0A9D1RZ31</accession>
<dbReference type="SMART" id="SM00701">
    <property type="entry name" value="PGRP"/>
    <property type="match status" value="1"/>
</dbReference>
<dbReference type="InterPro" id="IPR006619">
    <property type="entry name" value="PGRP_domain_met/bac"/>
</dbReference>
<protein>
    <submittedName>
        <fullName evidence="4">Peptidoglycan recognition protein family protein</fullName>
    </submittedName>
</protein>
<evidence type="ECO:0000256" key="1">
    <source>
        <dbReference type="ARBA" id="ARBA00007553"/>
    </source>
</evidence>
<sequence>MTFSRRTFLRTATMAGAAMGGAALFTHGTNFGTNSRAIMGSSEQAASIGSSALDMINSTGVEPYRQVGLAGGGRFMSVDFSDGSDSAVLRYSLADGTVQDVHAHPSTHGRDDMPLGQYSEPLYVPESAEAVELVEAAPAARAHLHVFEPAAEEAAAVAEAGLTPYANQLSPDQARQLAEMSSQGIEMSSSIMDAIGQPGPINPLPPLGNNANVIDGLTVVSRAGWGANEGATTWGPSYAPAQCITVHHAAMSVAGVRDYAASVRGIHSYHAVTQGWGDIGYHLLIDPNGVVYQGRATGFANQAVFQPGSLLSKPQVVNGGHVFNANTGNIGICLLGHLDQTAPSQAMVNSLVRVLGHLCRGLKLDPRGSVRYTNGARSAMKPVITGHRDWADFAGNTSCPGGLAYPLLPGIRSRV</sequence>
<evidence type="ECO:0000313" key="5">
    <source>
        <dbReference type="Proteomes" id="UP000824189"/>
    </source>
</evidence>
<feature type="signal peptide" evidence="2">
    <location>
        <begin position="1"/>
        <end position="17"/>
    </location>
</feature>
<dbReference type="InterPro" id="IPR002502">
    <property type="entry name" value="Amidase_domain"/>
</dbReference>
<dbReference type="Proteomes" id="UP000824189">
    <property type="component" value="Unassembled WGS sequence"/>
</dbReference>
<dbReference type="NCBIfam" id="TIGR01409">
    <property type="entry name" value="TAT_signal_seq"/>
    <property type="match status" value="1"/>
</dbReference>
<dbReference type="InterPro" id="IPR015510">
    <property type="entry name" value="PGRP"/>
</dbReference>
<dbReference type="InterPro" id="IPR036505">
    <property type="entry name" value="Amidase/PGRP_sf"/>
</dbReference>
<dbReference type="PANTHER" id="PTHR11022">
    <property type="entry name" value="PEPTIDOGLYCAN RECOGNITION PROTEIN"/>
    <property type="match status" value="1"/>
</dbReference>
<dbReference type="EMBL" id="DXFZ01000116">
    <property type="protein sequence ID" value="HIW96784.1"/>
    <property type="molecule type" value="Genomic_DNA"/>
</dbReference>
<name>A0A9D1RZ31_9CORY</name>